<keyword evidence="6" id="KW-0812">Transmembrane</keyword>
<dbReference type="GO" id="GO:0006298">
    <property type="term" value="P:mismatch repair"/>
    <property type="evidence" value="ECO:0007669"/>
    <property type="project" value="TreeGrafter"/>
</dbReference>
<dbReference type="GO" id="GO:0006289">
    <property type="term" value="P:nucleotide-excision repair"/>
    <property type="evidence" value="ECO:0007669"/>
    <property type="project" value="InterPro"/>
</dbReference>
<evidence type="ECO:0000256" key="3">
    <source>
        <dbReference type="ARBA" id="ARBA00022763"/>
    </source>
</evidence>
<proteinExistence type="inferred from homology"/>
<evidence type="ECO:0000256" key="5">
    <source>
        <dbReference type="ARBA" id="ARBA00023242"/>
    </source>
</evidence>
<dbReference type="GO" id="GO:0003684">
    <property type="term" value="F:damaged DNA binding"/>
    <property type="evidence" value="ECO:0007669"/>
    <property type="project" value="InterPro"/>
</dbReference>
<dbReference type="InterPro" id="IPR036985">
    <property type="entry name" value="Transglutaminase-like_sf"/>
</dbReference>
<dbReference type="EMBL" id="JAWIZZ010000047">
    <property type="protein sequence ID" value="KAK5779491.1"/>
    <property type="molecule type" value="Genomic_DNA"/>
</dbReference>
<organism evidence="9 10">
    <name type="scientific">Arxiozyma heterogenica</name>
    <dbReference type="NCBI Taxonomy" id="278026"/>
    <lineage>
        <taxon>Eukaryota</taxon>
        <taxon>Fungi</taxon>
        <taxon>Dikarya</taxon>
        <taxon>Ascomycota</taxon>
        <taxon>Saccharomycotina</taxon>
        <taxon>Saccharomycetes</taxon>
        <taxon>Saccharomycetales</taxon>
        <taxon>Saccharomycetaceae</taxon>
        <taxon>Arxiozyma</taxon>
    </lineage>
</organism>
<keyword evidence="4" id="KW-0234">DNA repair</keyword>
<dbReference type="InterPro" id="IPR018328">
    <property type="entry name" value="Rad4_beta-hairpin_dom3"/>
</dbReference>
<dbReference type="InterPro" id="IPR018325">
    <property type="entry name" value="Rad4/PNGase_transGLS-fold"/>
</dbReference>
<dbReference type="InterPro" id="IPR018327">
    <property type="entry name" value="BHD_2"/>
</dbReference>
<evidence type="ECO:0000256" key="6">
    <source>
        <dbReference type="SAM" id="Phobius"/>
    </source>
</evidence>
<dbReference type="SMART" id="SM01030">
    <property type="entry name" value="BHD_1"/>
    <property type="match status" value="1"/>
</dbReference>
<feature type="domain" description="Rad4 beta-hairpin" evidence="7">
    <location>
        <begin position="432"/>
        <end position="487"/>
    </location>
</feature>
<dbReference type="PANTHER" id="PTHR12135:SF2">
    <property type="entry name" value="DNA REPAIR PROTEIN RAD34"/>
    <property type="match status" value="1"/>
</dbReference>
<evidence type="ECO:0000313" key="10">
    <source>
        <dbReference type="Proteomes" id="UP001306508"/>
    </source>
</evidence>
<keyword evidence="6" id="KW-1133">Transmembrane helix</keyword>
<dbReference type="Proteomes" id="UP001306508">
    <property type="component" value="Unassembled WGS sequence"/>
</dbReference>
<dbReference type="GO" id="GO:0005737">
    <property type="term" value="C:cytoplasm"/>
    <property type="evidence" value="ECO:0007669"/>
    <property type="project" value="TreeGrafter"/>
</dbReference>
<evidence type="ECO:0000256" key="1">
    <source>
        <dbReference type="ARBA" id="ARBA00004123"/>
    </source>
</evidence>
<feature type="domain" description="Rad4 beta-hairpin" evidence="8">
    <location>
        <begin position="489"/>
        <end position="545"/>
    </location>
</feature>
<dbReference type="InterPro" id="IPR018326">
    <property type="entry name" value="Rad4_beta-hairpin_dom1"/>
</dbReference>
<comment type="similarity">
    <text evidence="2">Belongs to the XPC family.</text>
</comment>
<dbReference type="GO" id="GO:0003697">
    <property type="term" value="F:single-stranded DNA binding"/>
    <property type="evidence" value="ECO:0007669"/>
    <property type="project" value="TreeGrafter"/>
</dbReference>
<dbReference type="GO" id="GO:0000111">
    <property type="term" value="C:nucleotide-excision repair factor 2 complex"/>
    <property type="evidence" value="ECO:0007669"/>
    <property type="project" value="TreeGrafter"/>
</dbReference>
<dbReference type="Pfam" id="PF10403">
    <property type="entry name" value="BHD_1"/>
    <property type="match status" value="1"/>
</dbReference>
<dbReference type="Gene3D" id="3.90.260.10">
    <property type="entry name" value="Transglutaminase-like"/>
    <property type="match status" value="1"/>
</dbReference>
<keyword evidence="6" id="KW-0472">Membrane</keyword>
<evidence type="ECO:0000256" key="2">
    <source>
        <dbReference type="ARBA" id="ARBA00009525"/>
    </source>
</evidence>
<evidence type="ECO:0000259" key="7">
    <source>
        <dbReference type="SMART" id="SM01030"/>
    </source>
</evidence>
<dbReference type="Pfam" id="PF10405">
    <property type="entry name" value="BHD_3"/>
    <property type="match status" value="1"/>
</dbReference>
<keyword evidence="10" id="KW-1185">Reference proteome</keyword>
<keyword evidence="3" id="KW-0227">DNA damage</keyword>
<evidence type="ECO:0000259" key="8">
    <source>
        <dbReference type="SMART" id="SM01031"/>
    </source>
</evidence>
<comment type="caution">
    <text evidence="9">The sequence shown here is derived from an EMBL/GenBank/DDBJ whole genome shotgun (WGS) entry which is preliminary data.</text>
</comment>
<evidence type="ECO:0000256" key="4">
    <source>
        <dbReference type="ARBA" id="ARBA00023204"/>
    </source>
</evidence>
<sequence>MKRKQSIVEDILDNDSEYDLLFPSSDFDSDTNVSLGAEQVPDNEEELLSDIEWEEVPLGITKKNIQLPIVDLQLIIDKKNEQKTNKKKSSILFEKRKLFIDYKKLTFSINIILIPFLLHTLLQRANWTKDARLNRRLKKSVPKLIQQKFFNFKYKKIKTKKEENLLSTLLLGLVHWFRTHYKINSNGFRQHPNRLRYLYSKKSGSDYDYVLNNSTHFYGTRPTISLCNPLEDIRQMARNKMSNRDILLLFFVVILQNLINTDNYEISICFAIPLINYESIRTNSKQKMLFEVPNRFDSDLLYPYFWIELNNYGKLIVVDPLVFLKDQEIVNITNPDIPLNYFGNNFTTSQMFLFVSRINLKTFQITDISPRYIKNLTYRYFKHVPYRNKFPNSSDYKLYQWYLKCLQRLNQSNTSSKMTINNQKFCSLLAYRNFEYPKTFKELKKSDNFAIPYNLKTNEIINPCAKSIGICKISKSEVPLYWKSDLLELKSRQHWSILGRTIKPDSVALKTKKYIPMRNKRHRRYKNEYEIRELYSIDQTVQTLKLSEYKVNKYGTLERITSVLDYKNKFGNVDIYLDYMKPKGFSILRLNDYKIKVKTLLKKYNKHQNHQQKIEYVDIVSGFNFREQPGYAIPVINSILLNNYDYSKTIKLINNEIEIESLKSWDLLLKKLQIKNRLINTYDKTEEV</sequence>
<feature type="transmembrane region" description="Helical" evidence="6">
    <location>
        <begin position="105"/>
        <end position="122"/>
    </location>
</feature>
<dbReference type="InterPro" id="IPR004583">
    <property type="entry name" value="DNA_repair_Rad4"/>
</dbReference>
<protein>
    <submittedName>
        <fullName evidence="9">Uncharacterized protein</fullName>
    </submittedName>
</protein>
<comment type="subcellular location">
    <subcellularLocation>
        <location evidence="1">Nucleus</location>
    </subcellularLocation>
</comment>
<dbReference type="Pfam" id="PF03835">
    <property type="entry name" value="Rad4"/>
    <property type="match status" value="1"/>
</dbReference>
<reference evidence="10" key="1">
    <citation type="submission" date="2023-07" db="EMBL/GenBank/DDBJ databases">
        <title>A draft genome of Kazachstania heterogenica Y-27499.</title>
        <authorList>
            <person name="Donic C."/>
            <person name="Kralova J.S."/>
            <person name="Fidel L."/>
            <person name="Ben-Dor S."/>
            <person name="Jung S."/>
        </authorList>
    </citation>
    <scope>NUCLEOTIDE SEQUENCE [LARGE SCALE GENOMIC DNA]</scope>
    <source>
        <strain evidence="10">Y27499</strain>
    </source>
</reference>
<accession>A0AAN7ZXP1</accession>
<evidence type="ECO:0000313" key="9">
    <source>
        <dbReference type="EMBL" id="KAK5779491.1"/>
    </source>
</evidence>
<dbReference type="AlphaFoldDB" id="A0AAN7ZXP1"/>
<dbReference type="GO" id="GO:0071942">
    <property type="term" value="C:XPC complex"/>
    <property type="evidence" value="ECO:0007669"/>
    <property type="project" value="TreeGrafter"/>
</dbReference>
<keyword evidence="5" id="KW-0539">Nucleus</keyword>
<gene>
    <name evidence="9" type="ORF">RI543_003382</name>
</gene>
<dbReference type="SMART" id="SM01031">
    <property type="entry name" value="BHD_2"/>
    <property type="match status" value="1"/>
</dbReference>
<dbReference type="PANTHER" id="PTHR12135">
    <property type="entry name" value="DNA REPAIR PROTEIN XP-C / RAD4"/>
    <property type="match status" value="1"/>
</dbReference>
<name>A0AAN7ZXP1_9SACH</name>